<dbReference type="EMBL" id="JXDG01000041">
    <property type="protein sequence ID" value="KIH82988.1"/>
    <property type="molecule type" value="Genomic_DNA"/>
</dbReference>
<dbReference type="PROSITE" id="PS00211">
    <property type="entry name" value="ABC_TRANSPORTER_1"/>
    <property type="match status" value="1"/>
</dbReference>
<dbReference type="RefSeq" id="WP_040068656.1">
    <property type="nucleotide sequence ID" value="NZ_JXDG01000041.1"/>
</dbReference>
<evidence type="ECO:0000259" key="3">
    <source>
        <dbReference type="PROSITE" id="PS50893"/>
    </source>
</evidence>
<dbReference type="PROSITE" id="PS50893">
    <property type="entry name" value="ABC_TRANSPORTER_2"/>
    <property type="match status" value="2"/>
</dbReference>
<organism evidence="4 5">
    <name type="scientific">Pseudomonas batumici</name>
    <dbReference type="NCBI Taxonomy" id="226910"/>
    <lineage>
        <taxon>Bacteria</taxon>
        <taxon>Pseudomonadati</taxon>
        <taxon>Pseudomonadota</taxon>
        <taxon>Gammaproteobacteria</taxon>
        <taxon>Pseudomonadales</taxon>
        <taxon>Pseudomonadaceae</taxon>
        <taxon>Pseudomonas</taxon>
    </lineage>
</organism>
<dbReference type="CDD" id="cd03216">
    <property type="entry name" value="ABC_Carb_Monos_I"/>
    <property type="match status" value="1"/>
</dbReference>
<gene>
    <name evidence="4" type="ORF">UCMB321_3178</name>
</gene>
<dbReference type="Pfam" id="PF00005">
    <property type="entry name" value="ABC_tran"/>
    <property type="match status" value="2"/>
</dbReference>
<dbReference type="AlphaFoldDB" id="A0A0C2EW79"/>
<dbReference type="PANTHER" id="PTHR43790:SF4">
    <property type="entry name" value="GUANOSINE IMPORT ATP-BINDING PROTEIN NUPO"/>
    <property type="match status" value="1"/>
</dbReference>
<evidence type="ECO:0000313" key="4">
    <source>
        <dbReference type="EMBL" id="KIH82988.1"/>
    </source>
</evidence>
<dbReference type="GO" id="GO:0016887">
    <property type="term" value="F:ATP hydrolysis activity"/>
    <property type="evidence" value="ECO:0007669"/>
    <property type="project" value="InterPro"/>
</dbReference>
<dbReference type="InterPro" id="IPR017871">
    <property type="entry name" value="ABC_transporter-like_CS"/>
</dbReference>
<dbReference type="Proteomes" id="UP000031535">
    <property type="component" value="Unassembled WGS sequence"/>
</dbReference>
<dbReference type="InterPro" id="IPR003593">
    <property type="entry name" value="AAA+_ATPase"/>
</dbReference>
<dbReference type="InterPro" id="IPR003439">
    <property type="entry name" value="ABC_transporter-like_ATP-bd"/>
</dbReference>
<dbReference type="PANTHER" id="PTHR43790">
    <property type="entry name" value="CARBOHYDRATE TRANSPORT ATP-BINDING PROTEIN MG119-RELATED"/>
    <property type="match status" value="1"/>
</dbReference>
<feature type="domain" description="ABC transporter" evidence="3">
    <location>
        <begin position="261"/>
        <end position="503"/>
    </location>
</feature>
<dbReference type="InterPro" id="IPR027417">
    <property type="entry name" value="P-loop_NTPase"/>
</dbReference>
<sequence>MTAVQYELFNMTKRFGDMTALDRVSISIAPGTVHALLGENGAGKSTLVKCLVGFYQPDEGEIHVEGKHCPIGSPKDADALGIGMVYQHFTLVPSMTIAENLVVSAAKLPALINWKRELQRLSTITEGLPFAIDLNVRVSQLSAGEKQKAELIKQLYLGRRLLILDEPTSVLTPAEADQVLGYVQQLTRHKQLSAILITHKFDEVRRFADDVTILRKGMCIATGAVANLTNEQMAEAMIGAPCTRAIVERDSRVPSVGTPLLSIHNLTVKGDVGLNVVSGLNLDVLAGEIVGVAGVSGNGQTEMVEALMGQRDKTGTVKIAGNDFKGTRHEITHLGVYGLPQEPLKNACVPRMSLAENLALRNYDRPPIRRGILLDRKALTEQAASLVKDFKVKAGGLGVRMSTLSGGNVQRAVLARELTQKVNVLIASNPTFGLDFLACEETHRRILEARNAGAAVLLVSEDLDELLGLVDRVVVMSAGRIVYEVAAEQAMKQVVGEYMAGKVVN</sequence>
<dbReference type="SMART" id="SM00382">
    <property type="entry name" value="AAA"/>
    <property type="match status" value="2"/>
</dbReference>
<dbReference type="CDD" id="cd03215">
    <property type="entry name" value="ABC_Carb_Monos_II"/>
    <property type="match status" value="1"/>
</dbReference>
<proteinExistence type="predicted"/>
<dbReference type="Gene3D" id="3.40.50.300">
    <property type="entry name" value="P-loop containing nucleotide triphosphate hydrolases"/>
    <property type="match status" value="2"/>
</dbReference>
<dbReference type="STRING" id="226910.UCMB321_3178"/>
<name>A0A0C2EW79_9PSED</name>
<dbReference type="PATRIC" id="fig|226910.6.peg.3167"/>
<protein>
    <submittedName>
        <fullName evidence="4">ABC transporter ATP-binding protein</fullName>
    </submittedName>
</protein>
<feature type="domain" description="ABC transporter" evidence="3">
    <location>
        <begin position="6"/>
        <end position="241"/>
    </location>
</feature>
<reference evidence="4 5" key="1">
    <citation type="submission" date="2015-01" db="EMBL/GenBank/DDBJ databases">
        <title>Complete genome of Pseudomonas batumici UCM B-321 producer of the batumin antibiotic with strong antistaphilococcal and potential anticancer activity.</title>
        <authorList>
            <person name="Klochko V.V."/>
            <person name="Zelena L.B."/>
            <person name="Elena K.A."/>
            <person name="Reva O.N."/>
        </authorList>
    </citation>
    <scope>NUCLEOTIDE SEQUENCE [LARGE SCALE GENOMIC DNA]</scope>
    <source>
        <strain evidence="4 5">UCM B-321</strain>
    </source>
</reference>
<dbReference type="SUPFAM" id="SSF52540">
    <property type="entry name" value="P-loop containing nucleoside triphosphate hydrolases"/>
    <property type="match status" value="2"/>
</dbReference>
<dbReference type="OrthoDB" id="9776369at2"/>
<dbReference type="GO" id="GO:0005524">
    <property type="term" value="F:ATP binding"/>
    <property type="evidence" value="ECO:0007669"/>
    <property type="project" value="UniProtKB-KW"/>
</dbReference>
<evidence type="ECO:0000313" key="5">
    <source>
        <dbReference type="Proteomes" id="UP000031535"/>
    </source>
</evidence>
<evidence type="ECO:0000256" key="2">
    <source>
        <dbReference type="ARBA" id="ARBA00022840"/>
    </source>
</evidence>
<keyword evidence="5" id="KW-1185">Reference proteome</keyword>
<keyword evidence="1" id="KW-0547">Nucleotide-binding</keyword>
<comment type="caution">
    <text evidence="4">The sequence shown here is derived from an EMBL/GenBank/DDBJ whole genome shotgun (WGS) entry which is preliminary data.</text>
</comment>
<dbReference type="InterPro" id="IPR050107">
    <property type="entry name" value="ABC_carbohydrate_import_ATPase"/>
</dbReference>
<evidence type="ECO:0000256" key="1">
    <source>
        <dbReference type="ARBA" id="ARBA00022741"/>
    </source>
</evidence>
<accession>A0A0C2EW79</accession>
<keyword evidence="2 4" id="KW-0067">ATP-binding</keyword>